<protein>
    <submittedName>
        <fullName evidence="2">Putative peptidoglycan binding domain protein</fullName>
    </submittedName>
</protein>
<dbReference type="Pfam" id="PF01471">
    <property type="entry name" value="PG_binding_1"/>
    <property type="match status" value="1"/>
</dbReference>
<evidence type="ECO:0000259" key="1">
    <source>
        <dbReference type="Pfam" id="PF01471"/>
    </source>
</evidence>
<dbReference type="Gene3D" id="1.10.101.10">
    <property type="entry name" value="PGBD-like superfamily/PGBD"/>
    <property type="match status" value="1"/>
</dbReference>
<name>B3TCA0_9ARCH</name>
<accession>B3TCA0</accession>
<dbReference type="InterPro" id="IPR002477">
    <property type="entry name" value="Peptidoglycan-bd-like"/>
</dbReference>
<evidence type="ECO:0000313" key="2">
    <source>
        <dbReference type="EMBL" id="ABZ10215.1"/>
    </source>
</evidence>
<organism evidence="2">
    <name type="scientific">uncultured marine crenarchaeote HF4000_APKG10I20</name>
    <dbReference type="NCBI Taxonomy" id="455612"/>
    <lineage>
        <taxon>Archaea</taxon>
        <taxon>Nitrososphaerota</taxon>
        <taxon>Nitrososphaeria</taxon>
        <taxon>Nitrosopumilales</taxon>
        <taxon>environmental samples</taxon>
    </lineage>
</organism>
<dbReference type="InterPro" id="IPR036366">
    <property type="entry name" value="PGBDSf"/>
</dbReference>
<dbReference type="Gene3D" id="3.90.70.10">
    <property type="entry name" value="Cysteine proteinases"/>
    <property type="match status" value="1"/>
</dbReference>
<proteinExistence type="predicted"/>
<dbReference type="EMBL" id="EU016670">
    <property type="protein sequence ID" value="ABZ10215.1"/>
    <property type="molecule type" value="Genomic_DNA"/>
</dbReference>
<reference evidence="2" key="1">
    <citation type="journal article" date="2008" name="ISME J.">
        <title>Genomic patterns of recombination, clonal divergence and environment in marine microbial populations.</title>
        <authorList>
            <person name="Konstantinidis K.T."/>
            <person name="Delong E.F."/>
        </authorList>
    </citation>
    <scope>NUCLEOTIDE SEQUENCE</scope>
</reference>
<feature type="domain" description="Peptidoglycan binding-like" evidence="1">
    <location>
        <begin position="289"/>
        <end position="339"/>
    </location>
</feature>
<gene>
    <name evidence="2" type="ORF">ALOHA_HF4000APKG10I20ctg5g1</name>
</gene>
<dbReference type="SUPFAM" id="SSF47090">
    <property type="entry name" value="PGBD-like"/>
    <property type="match status" value="1"/>
</dbReference>
<dbReference type="AlphaFoldDB" id="B3TCA0"/>
<sequence>MINVVADRTLLIAFTQSTKKITPKIVQLAVSDIGNLAPLESWADKFWKLVLPSGLAAGLLFFAVNFFALPDYNKNAPGGKDIPALIQENPIDLSAPGQLVPRLSAPSSMVIHPAPLASSLVEIFPKTETVNTESYTLQRRIPSNGPLSILYPEKLVTYLSSLTLVESKLEAVKWILQAWNLNIGNLQSLTEADLEIIEEDYQLSSFEVNGTLARLKNLNYPAFLEIALPNAQGTKYLALVSIQGDTGVFGSVDKIEMPLSIIDSLWTRKAIILWKDFENLPESLGIGYRGKEAIWLQKNLRLLGYFQGREAPLYGPKTVQAMMKLQRNHSIKDDGIFNTDSKLLLYNLLQIYSTPKLVLH</sequence>
<dbReference type="InterPro" id="IPR036365">
    <property type="entry name" value="PGBD-like_sf"/>
</dbReference>